<evidence type="ECO:0000256" key="1">
    <source>
        <dbReference type="SAM" id="MobiDB-lite"/>
    </source>
</evidence>
<reference evidence="2" key="1">
    <citation type="submission" date="2020-05" db="EMBL/GenBank/DDBJ databases">
        <title>Phylogenomic resolution of chytrid fungi.</title>
        <authorList>
            <person name="Stajich J.E."/>
            <person name="Amses K."/>
            <person name="Simmons R."/>
            <person name="Seto K."/>
            <person name="Myers J."/>
            <person name="Bonds A."/>
            <person name="Quandt C.A."/>
            <person name="Barry K."/>
            <person name="Liu P."/>
            <person name="Grigoriev I."/>
            <person name="Longcore J.E."/>
            <person name="James T.Y."/>
        </authorList>
    </citation>
    <scope>NUCLEOTIDE SEQUENCE</scope>
    <source>
        <strain evidence="2">JEL0379</strain>
    </source>
</reference>
<name>A0AAD5TP70_9FUNG</name>
<sequence length="683" mass="74281">MPLPMVSGLSLGMRTRTKLLLLLFAFALFVYHVFFSGPSFIVEPLAPVVSTASDAKANAAAAAKPLVKDLVADSPRQPEDASLRKPTLSSVNKSGAVPDGYDPALAPVVESFLNAKLPKSITGRALTRVYEWAKNAERADLAARAAYDAAIDAKAMLFISAATSMSDVIDRYWQTYKLHYNADVQAAAAARVREFLANPISAMQSDPPPLAPTKTPLCLISTYEGAEDAFPDYATVLIDSVARNAPYANLRIFVHNTTKESFPADMQRPNVKIIDLAHVDAAYAHRGFPGLATDRLCKLMGRGGPKNPTLGWAEQDADCALLEQRLRDFAGKGGRAIDQLRGHWPNLFTDWVAPDRCESWGWLDLGTAVGNLSRWMDNGLIRDGDILTTHEGDDWRLYLRNTMTVHNYRNNPDIVSTLWKRCTDLATISGLLNAFADANSWLSITEGCYSHGALTAPGIAAVLAPWQLPSWADTRLLIVDDGRANYCVGESNGEACRGWVRGFMEETRAAEAAQIAADAKARAAGVARLDGPGQSHQLASDVLTRPPKNLERLTLAQPGVIHCSPWLPLEHNMCADTPARHEPNAKETYVHVVFTPGLDVGGPTTVDRLSYALPSDGVGARPSDGTRGVGETLVVKFVDWATKGADGTPRKLTIEKTWFYSPEYGSIQISPGKIMMHRSSGWF</sequence>
<dbReference type="Proteomes" id="UP001212152">
    <property type="component" value="Unassembled WGS sequence"/>
</dbReference>
<gene>
    <name evidence="2" type="ORF">HDU87_008063</name>
</gene>
<dbReference type="AlphaFoldDB" id="A0AAD5TP70"/>
<evidence type="ECO:0000313" key="2">
    <source>
        <dbReference type="EMBL" id="KAJ3182724.1"/>
    </source>
</evidence>
<accession>A0AAD5TP70</accession>
<evidence type="ECO:0000313" key="3">
    <source>
        <dbReference type="Proteomes" id="UP001212152"/>
    </source>
</evidence>
<feature type="region of interest" description="Disordered" evidence="1">
    <location>
        <begin position="75"/>
        <end position="95"/>
    </location>
</feature>
<dbReference type="EMBL" id="JADGJQ010000008">
    <property type="protein sequence ID" value="KAJ3182724.1"/>
    <property type="molecule type" value="Genomic_DNA"/>
</dbReference>
<comment type="caution">
    <text evidence="2">The sequence shown here is derived from an EMBL/GenBank/DDBJ whole genome shotgun (WGS) entry which is preliminary data.</text>
</comment>
<protein>
    <submittedName>
        <fullName evidence="2">Uncharacterized protein</fullName>
    </submittedName>
</protein>
<keyword evidence="3" id="KW-1185">Reference proteome</keyword>
<proteinExistence type="predicted"/>
<organism evidence="2 3">
    <name type="scientific">Geranomyces variabilis</name>
    <dbReference type="NCBI Taxonomy" id="109894"/>
    <lineage>
        <taxon>Eukaryota</taxon>
        <taxon>Fungi</taxon>
        <taxon>Fungi incertae sedis</taxon>
        <taxon>Chytridiomycota</taxon>
        <taxon>Chytridiomycota incertae sedis</taxon>
        <taxon>Chytridiomycetes</taxon>
        <taxon>Spizellomycetales</taxon>
        <taxon>Powellomycetaceae</taxon>
        <taxon>Geranomyces</taxon>
    </lineage>
</organism>